<evidence type="ECO:0000313" key="1">
    <source>
        <dbReference type="EMBL" id="SVB55717.1"/>
    </source>
</evidence>
<reference evidence="1" key="1">
    <citation type="submission" date="2018-05" db="EMBL/GenBank/DDBJ databases">
        <authorList>
            <person name="Lanie J.A."/>
            <person name="Ng W.-L."/>
            <person name="Kazmierczak K.M."/>
            <person name="Andrzejewski T.M."/>
            <person name="Davidsen T.M."/>
            <person name="Wayne K.J."/>
            <person name="Tettelin H."/>
            <person name="Glass J.I."/>
            <person name="Rusch D."/>
            <person name="Podicherti R."/>
            <person name="Tsui H.-C.T."/>
            <person name="Winkler M.E."/>
        </authorList>
    </citation>
    <scope>NUCLEOTIDE SEQUENCE</scope>
</reference>
<dbReference type="EMBL" id="UINC01047002">
    <property type="protein sequence ID" value="SVB55717.1"/>
    <property type="molecule type" value="Genomic_DNA"/>
</dbReference>
<name>A0A382F0W2_9ZZZZ</name>
<organism evidence="1">
    <name type="scientific">marine metagenome</name>
    <dbReference type="NCBI Taxonomy" id="408172"/>
    <lineage>
        <taxon>unclassified sequences</taxon>
        <taxon>metagenomes</taxon>
        <taxon>ecological metagenomes</taxon>
    </lineage>
</organism>
<sequence length="27" mass="3302">MIQHLLMYHTDTFQKDKVIILYNADFC</sequence>
<accession>A0A382F0W2</accession>
<protein>
    <submittedName>
        <fullName evidence="1">Uncharacterized protein</fullName>
    </submittedName>
</protein>
<proteinExistence type="predicted"/>
<gene>
    <name evidence="1" type="ORF">METZ01_LOCUS208571</name>
</gene>
<dbReference type="AlphaFoldDB" id="A0A382F0W2"/>